<dbReference type="SUPFAM" id="SSF46785">
    <property type="entry name" value="Winged helix' DNA-binding domain"/>
    <property type="match status" value="1"/>
</dbReference>
<dbReference type="InterPro" id="IPR036388">
    <property type="entry name" value="WH-like_DNA-bd_sf"/>
</dbReference>
<dbReference type="SUPFAM" id="SSF140931">
    <property type="entry name" value="Fic-like"/>
    <property type="match status" value="1"/>
</dbReference>
<gene>
    <name evidence="3" type="ORF">O0S09_07930</name>
</gene>
<dbReference type="Proteomes" id="UP001141336">
    <property type="component" value="Unassembled WGS sequence"/>
</dbReference>
<dbReference type="Gene3D" id="1.10.10.10">
    <property type="entry name" value="Winged helix-like DNA-binding domain superfamily/Winged helix DNA-binding domain"/>
    <property type="match status" value="1"/>
</dbReference>
<dbReference type="InterPro" id="IPR036390">
    <property type="entry name" value="WH_DNA-bd_sf"/>
</dbReference>
<evidence type="ECO:0000313" key="4">
    <source>
        <dbReference type="Proteomes" id="UP001141336"/>
    </source>
</evidence>
<comment type="caution">
    <text evidence="3">The sequence shown here is derived from an EMBL/GenBank/DDBJ whole genome shotgun (WGS) entry which is preliminary data.</text>
</comment>
<keyword evidence="4" id="KW-1185">Reference proteome</keyword>
<dbReference type="InterPro" id="IPR036597">
    <property type="entry name" value="Fido-like_dom_sf"/>
</dbReference>
<dbReference type="InterPro" id="IPR001845">
    <property type="entry name" value="HTH_ArsR_DNA-bd_dom"/>
</dbReference>
<dbReference type="InterPro" id="IPR003812">
    <property type="entry name" value="Fido"/>
</dbReference>
<name>A0ABT4IN36_9EURY</name>
<organism evidence="3 4">
    <name type="scientific">Methanocorpusculum vombati</name>
    <dbReference type="NCBI Taxonomy" id="3002864"/>
    <lineage>
        <taxon>Archaea</taxon>
        <taxon>Methanobacteriati</taxon>
        <taxon>Methanobacteriota</taxon>
        <taxon>Stenosarchaea group</taxon>
        <taxon>Methanomicrobia</taxon>
        <taxon>Methanomicrobiales</taxon>
        <taxon>Methanocorpusculaceae</taxon>
        <taxon>Methanocorpusculum</taxon>
    </lineage>
</organism>
<accession>A0ABT4IN36</accession>
<dbReference type="InterPro" id="IPR040198">
    <property type="entry name" value="Fido_containing"/>
</dbReference>
<dbReference type="RefSeq" id="WP_268923436.1">
    <property type="nucleotide sequence ID" value="NZ_JAPTGC010000010.1"/>
</dbReference>
<dbReference type="PROSITE" id="PS51459">
    <property type="entry name" value="FIDO"/>
    <property type="match status" value="1"/>
</dbReference>
<evidence type="ECO:0000259" key="1">
    <source>
        <dbReference type="PROSITE" id="PS50987"/>
    </source>
</evidence>
<dbReference type="EMBL" id="JAPTGC010000010">
    <property type="protein sequence ID" value="MCZ0863174.1"/>
    <property type="molecule type" value="Genomic_DNA"/>
</dbReference>
<dbReference type="Gene3D" id="1.10.3290.10">
    <property type="entry name" value="Fido-like domain"/>
    <property type="match status" value="1"/>
</dbReference>
<sequence length="428" mass="49990">MKTDTSSSPPDADMQELAKEIQRINEYGNYYTYEELRYRVKPDAADRIWQMMKLARHLASQRLPFDPIEIRYVLTGEIARELYLCDQDLSRILDLGKKTLDTMSEYIIEAFSDEAIYSSRLEGAVTTELVAKNMLRKNIPPKTKDEQMIVNNHHAMQFIRDKKDILLTPEFLCELQRIVTTETLKDEHQSGTFRTTDDVAVVEGRSGKVVHYPPKAAELPALIQAVCDLANRDRENSTADSFVHPIIVGIALHFLIGYIHPFYDGNGRTARTLFYWYVLSRGYRLFEYIPISKIITQAPAQYRNAYTATEEDAMDLTYFIRYTIHCIQKAREKLTEHLHNERERISKADRLIDALPDLTKRQGQILRYMLKYKDEEFGIREIADRFSVAYQTARTDLMHLDARGYVRMKKRGKAQYYRVNTEHPFARE</sequence>
<evidence type="ECO:0000259" key="2">
    <source>
        <dbReference type="PROSITE" id="PS51459"/>
    </source>
</evidence>
<proteinExistence type="predicted"/>
<evidence type="ECO:0000313" key="3">
    <source>
        <dbReference type="EMBL" id="MCZ0863174.1"/>
    </source>
</evidence>
<dbReference type="PANTHER" id="PTHR13504:SF38">
    <property type="entry name" value="FIDO DOMAIN-CONTAINING PROTEIN"/>
    <property type="match status" value="1"/>
</dbReference>
<dbReference type="Pfam" id="PF02661">
    <property type="entry name" value="Fic"/>
    <property type="match status" value="1"/>
</dbReference>
<reference evidence="3" key="1">
    <citation type="submission" date="2022-12" db="EMBL/GenBank/DDBJ databases">
        <title>Isolation and characterisation of novel Methanocorpusculum spp. from native Australian herbivores indicates the genus is ancestrally host-associated.</title>
        <authorList>
            <person name="Volmer J.G."/>
            <person name="Soo R.M."/>
            <person name="Evans P.N."/>
            <person name="Hoedt E.C."/>
            <person name="Astorga Alsina A.L."/>
            <person name="Woodcroft B.J."/>
            <person name="Tyson G.W."/>
            <person name="Hugenholtz P."/>
            <person name="Morrison M."/>
        </authorList>
    </citation>
    <scope>NUCLEOTIDE SEQUENCE</scope>
    <source>
        <strain evidence="3">CW153</strain>
    </source>
</reference>
<dbReference type="PANTHER" id="PTHR13504">
    <property type="entry name" value="FIDO DOMAIN-CONTAINING PROTEIN DDB_G0283145"/>
    <property type="match status" value="1"/>
</dbReference>
<protein>
    <submittedName>
        <fullName evidence="3">Fic family protein</fullName>
    </submittedName>
</protein>
<feature type="domain" description="Fido" evidence="2">
    <location>
        <begin position="167"/>
        <end position="325"/>
    </location>
</feature>
<dbReference type="PROSITE" id="PS50987">
    <property type="entry name" value="HTH_ARSR_2"/>
    <property type="match status" value="1"/>
</dbReference>
<feature type="domain" description="HTH arsR-type" evidence="1">
    <location>
        <begin position="340"/>
        <end position="428"/>
    </location>
</feature>